<sequence length="116" mass="13428">MLRFVRPQITRNLTCLQKSFTTTSRLGTYKEWKQLSDDDKRNFIHSYVSFYKEKHPCSKSNVMYRSLAEGMDEHGDIPYVFGILYNEIRSVTLGESTDNKRGQGILGDPSLESLLK</sequence>
<reference evidence="2 3" key="1">
    <citation type="submission" date="2020-06" db="EMBL/GenBank/DDBJ databases">
        <title>The yeast mating-type switching endonuclease HO is a domesticated member of an unorthodox homing genetic element family.</title>
        <authorList>
            <person name="Coughlan A.Y."/>
            <person name="Lombardi L."/>
            <person name="Braun-Galleani S."/>
            <person name="Martos A.R."/>
            <person name="Galeote V."/>
            <person name="Bigey F."/>
            <person name="Dequin S."/>
            <person name="Byrne K.P."/>
            <person name="Wolfe K.H."/>
        </authorList>
    </citation>
    <scope>NUCLEOTIDE SEQUENCE [LARGE SCALE GENOMIC DNA]</scope>
    <source>
        <strain evidence="2 3">CBS2947</strain>
    </source>
</reference>
<dbReference type="OrthoDB" id="3969899at2759"/>
<evidence type="ECO:0000313" key="2">
    <source>
        <dbReference type="EMBL" id="QLQ82501.1"/>
    </source>
</evidence>
<keyword evidence="3" id="KW-1185">Reference proteome</keyword>
<feature type="region of interest" description="Disordered" evidence="1">
    <location>
        <begin position="96"/>
        <end position="116"/>
    </location>
</feature>
<accession>A0A7H9HYK2</accession>
<name>A0A7H9HYK2_9SACH</name>
<dbReference type="Proteomes" id="UP000510647">
    <property type="component" value="Chromosome 8"/>
</dbReference>
<evidence type="ECO:0000256" key="1">
    <source>
        <dbReference type="SAM" id="MobiDB-lite"/>
    </source>
</evidence>
<organism evidence="2 3">
    <name type="scientific">Torulaspora globosa</name>
    <dbReference type="NCBI Taxonomy" id="48254"/>
    <lineage>
        <taxon>Eukaryota</taxon>
        <taxon>Fungi</taxon>
        <taxon>Dikarya</taxon>
        <taxon>Ascomycota</taxon>
        <taxon>Saccharomycotina</taxon>
        <taxon>Saccharomycetes</taxon>
        <taxon>Saccharomycetales</taxon>
        <taxon>Saccharomycetaceae</taxon>
        <taxon>Torulaspora</taxon>
    </lineage>
</organism>
<dbReference type="AlphaFoldDB" id="A0A7H9HYK2"/>
<evidence type="ECO:0000313" key="3">
    <source>
        <dbReference type="Proteomes" id="UP000510647"/>
    </source>
</evidence>
<proteinExistence type="predicted"/>
<protein>
    <submittedName>
        <fullName evidence="2">Uncharacterized protein</fullName>
    </submittedName>
</protein>
<gene>
    <name evidence="2" type="ORF">HG537_0H02630</name>
</gene>
<dbReference type="EMBL" id="CP059274">
    <property type="protein sequence ID" value="QLQ82501.1"/>
    <property type="molecule type" value="Genomic_DNA"/>
</dbReference>